<keyword evidence="2" id="KW-1185">Reference proteome</keyword>
<dbReference type="EMBL" id="KK107193">
    <property type="protein sequence ID" value="EZA55689.1"/>
    <property type="molecule type" value="Genomic_DNA"/>
</dbReference>
<accession>A0A026WKR5</accession>
<gene>
    <name evidence="1" type="ORF">X777_04217</name>
</gene>
<organism evidence="1 2">
    <name type="scientific">Ooceraea biroi</name>
    <name type="common">Clonal raider ant</name>
    <name type="synonym">Cerapachys biroi</name>
    <dbReference type="NCBI Taxonomy" id="2015173"/>
    <lineage>
        <taxon>Eukaryota</taxon>
        <taxon>Metazoa</taxon>
        <taxon>Ecdysozoa</taxon>
        <taxon>Arthropoda</taxon>
        <taxon>Hexapoda</taxon>
        <taxon>Insecta</taxon>
        <taxon>Pterygota</taxon>
        <taxon>Neoptera</taxon>
        <taxon>Endopterygota</taxon>
        <taxon>Hymenoptera</taxon>
        <taxon>Apocrita</taxon>
        <taxon>Aculeata</taxon>
        <taxon>Formicoidea</taxon>
        <taxon>Formicidae</taxon>
        <taxon>Dorylinae</taxon>
        <taxon>Ooceraea</taxon>
    </lineage>
</organism>
<name>A0A026WKR5_OOCBI</name>
<dbReference type="AlphaFoldDB" id="A0A026WKR5"/>
<reference evidence="1 2" key="1">
    <citation type="journal article" date="2014" name="Curr. Biol.">
        <title>The genome of the clonal raider ant Cerapachys biroi.</title>
        <authorList>
            <person name="Oxley P.R."/>
            <person name="Ji L."/>
            <person name="Fetter-Pruneda I."/>
            <person name="McKenzie S.K."/>
            <person name="Li C."/>
            <person name="Hu H."/>
            <person name="Zhang G."/>
            <person name="Kronauer D.J."/>
        </authorList>
    </citation>
    <scope>NUCLEOTIDE SEQUENCE [LARGE SCALE GENOMIC DNA]</scope>
</reference>
<evidence type="ECO:0000313" key="2">
    <source>
        <dbReference type="Proteomes" id="UP000053097"/>
    </source>
</evidence>
<sequence length="55" mass="5973">MVDCITICNTACIACIWCILFSFSKFLEEPSEGGFERVLHTRKASSEAQSGGTLA</sequence>
<dbReference type="Proteomes" id="UP000053097">
    <property type="component" value="Unassembled WGS sequence"/>
</dbReference>
<evidence type="ECO:0000313" key="1">
    <source>
        <dbReference type="EMBL" id="EZA55689.1"/>
    </source>
</evidence>
<protein>
    <submittedName>
        <fullName evidence="1">Uncharacterized protein</fullName>
    </submittedName>
</protein>
<proteinExistence type="predicted"/>